<feature type="compositionally biased region" description="Basic residues" evidence="1">
    <location>
        <begin position="100"/>
        <end position="109"/>
    </location>
</feature>
<evidence type="ECO:0000313" key="3">
    <source>
        <dbReference type="Proteomes" id="UP001174909"/>
    </source>
</evidence>
<protein>
    <submittedName>
        <fullName evidence="2">Uncharacterized protein</fullName>
    </submittedName>
</protein>
<keyword evidence="3" id="KW-1185">Reference proteome</keyword>
<proteinExistence type="predicted"/>
<feature type="compositionally biased region" description="Basic and acidic residues" evidence="1">
    <location>
        <begin position="35"/>
        <end position="45"/>
    </location>
</feature>
<reference evidence="2" key="1">
    <citation type="submission" date="2023-03" db="EMBL/GenBank/DDBJ databases">
        <authorList>
            <person name="Steffen K."/>
            <person name="Cardenas P."/>
        </authorList>
    </citation>
    <scope>NUCLEOTIDE SEQUENCE</scope>
</reference>
<dbReference type="EMBL" id="CASHTH010002978">
    <property type="protein sequence ID" value="CAI8038145.1"/>
    <property type="molecule type" value="Genomic_DNA"/>
</dbReference>
<dbReference type="Proteomes" id="UP001174909">
    <property type="component" value="Unassembled WGS sequence"/>
</dbReference>
<name>A0AA35SXX5_GEOBA</name>
<evidence type="ECO:0000313" key="2">
    <source>
        <dbReference type="EMBL" id="CAI8038145.1"/>
    </source>
</evidence>
<feature type="region of interest" description="Disordered" evidence="1">
    <location>
        <begin position="1"/>
        <end position="138"/>
    </location>
</feature>
<dbReference type="AlphaFoldDB" id="A0AA35SXX5"/>
<accession>A0AA35SXX5</accession>
<comment type="caution">
    <text evidence="2">The sequence shown here is derived from an EMBL/GenBank/DDBJ whole genome shotgun (WGS) entry which is preliminary data.</text>
</comment>
<feature type="compositionally biased region" description="Polar residues" evidence="1">
    <location>
        <begin position="125"/>
        <end position="138"/>
    </location>
</feature>
<sequence>MATPEMLSNSERGALDTVLRPHLRLDPAPETFPPENRDEDDRTAELDLTQSWGVGRRKMSDGTKFRSFSTQRSRSKSESSRPFSRSTVHQSTAEADNKRRPGISRRISTRYRPPSPEPPDPNSEAKSQTIRRMQSSLETWDRQLEEILHKKTHNDMVTKTELEKRDQQLEELTVRYNRECEKSQHTELERDNVTTELNNTTEELNDTKGQVKQLQSSLEQYQRAYQELDENKRELEEDLEEVSEQLQKSEGMRRRLNDQVTELQGQLAIEEQRSRFCTIL</sequence>
<feature type="compositionally biased region" description="Polar residues" evidence="1">
    <location>
        <begin position="1"/>
        <end position="11"/>
    </location>
</feature>
<organism evidence="2 3">
    <name type="scientific">Geodia barretti</name>
    <name type="common">Barrett's horny sponge</name>
    <dbReference type="NCBI Taxonomy" id="519541"/>
    <lineage>
        <taxon>Eukaryota</taxon>
        <taxon>Metazoa</taxon>
        <taxon>Porifera</taxon>
        <taxon>Demospongiae</taxon>
        <taxon>Heteroscleromorpha</taxon>
        <taxon>Tetractinellida</taxon>
        <taxon>Astrophorina</taxon>
        <taxon>Geodiidae</taxon>
        <taxon>Geodia</taxon>
    </lineage>
</organism>
<evidence type="ECO:0000256" key="1">
    <source>
        <dbReference type="SAM" id="MobiDB-lite"/>
    </source>
</evidence>
<gene>
    <name evidence="2" type="ORF">GBAR_LOCUS21276</name>
</gene>